<dbReference type="Pfam" id="PF04307">
    <property type="entry name" value="YdjM"/>
    <property type="match status" value="1"/>
</dbReference>
<feature type="transmembrane region" description="Helical" evidence="1">
    <location>
        <begin position="130"/>
        <end position="152"/>
    </location>
</feature>
<feature type="transmembrane region" description="Helical" evidence="1">
    <location>
        <begin position="93"/>
        <end position="110"/>
    </location>
</feature>
<evidence type="ECO:0000256" key="1">
    <source>
        <dbReference type="SAM" id="Phobius"/>
    </source>
</evidence>
<dbReference type="Proteomes" id="UP000177950">
    <property type="component" value="Unassembled WGS sequence"/>
</dbReference>
<name>A0A1F6UMQ9_9PROT</name>
<evidence type="ECO:0000313" key="2">
    <source>
        <dbReference type="EMBL" id="OGI58681.1"/>
    </source>
</evidence>
<evidence type="ECO:0008006" key="4">
    <source>
        <dbReference type="Google" id="ProtNLM"/>
    </source>
</evidence>
<evidence type="ECO:0000313" key="3">
    <source>
        <dbReference type="Proteomes" id="UP000177950"/>
    </source>
</evidence>
<feature type="transmembrane region" description="Helical" evidence="1">
    <location>
        <begin position="63"/>
        <end position="86"/>
    </location>
</feature>
<organism evidence="2 3">
    <name type="scientific">Candidatus Muproteobacteria bacterium RBG_19FT_COMBO_61_10</name>
    <dbReference type="NCBI Taxonomy" id="1817761"/>
    <lineage>
        <taxon>Bacteria</taxon>
        <taxon>Pseudomonadati</taxon>
        <taxon>Pseudomonadota</taxon>
        <taxon>Candidatus Muproteobacteria</taxon>
    </lineage>
</organism>
<comment type="caution">
    <text evidence="2">The sequence shown here is derived from an EMBL/GenBank/DDBJ whole genome shotgun (WGS) entry which is preliminary data.</text>
</comment>
<keyword evidence="1" id="KW-0812">Transmembrane</keyword>
<keyword evidence="1" id="KW-1133">Transmembrane helix</keyword>
<dbReference type="AlphaFoldDB" id="A0A1F6UMQ9"/>
<protein>
    <recommendedName>
        <fullName evidence="4">Metal-dependent hydrolase</fullName>
    </recommendedName>
</protein>
<accession>A0A1F6UMQ9</accession>
<feature type="transmembrane region" description="Helical" evidence="1">
    <location>
        <begin position="164"/>
        <end position="185"/>
    </location>
</feature>
<feature type="transmembrane region" description="Helical" evidence="1">
    <location>
        <begin position="21"/>
        <end position="43"/>
    </location>
</feature>
<feature type="transmembrane region" description="Helical" evidence="1">
    <location>
        <begin position="191"/>
        <end position="209"/>
    </location>
</feature>
<sequence>MFIGHFAIGFGAKSLAPRVSLGSLFVAAQFIDLLWPSLLLLGVERVRIAPGATAVTPLLFEHYPYSHSLLAVVAWALLLGAGYFILRRERLGALVLGLLVVSHWLLDAIVHRPDLPLYPGSDAMAGLHAWSSVPLTLAIELPLFMLGVWLYSRTTRATGRAGRWGLWALVAFLLAIYAGSLFGAPPPSVTAIAWVGQLQWLLILWGYWLDNRRAPAIWPRR</sequence>
<reference evidence="2 3" key="1">
    <citation type="journal article" date="2016" name="Nat. Commun.">
        <title>Thousands of microbial genomes shed light on interconnected biogeochemical processes in an aquifer system.</title>
        <authorList>
            <person name="Anantharaman K."/>
            <person name="Brown C.T."/>
            <person name="Hug L.A."/>
            <person name="Sharon I."/>
            <person name="Castelle C.J."/>
            <person name="Probst A.J."/>
            <person name="Thomas B.C."/>
            <person name="Singh A."/>
            <person name="Wilkins M.J."/>
            <person name="Karaoz U."/>
            <person name="Brodie E.L."/>
            <person name="Williams K.H."/>
            <person name="Hubbard S.S."/>
            <person name="Banfield J.F."/>
        </authorList>
    </citation>
    <scope>NUCLEOTIDE SEQUENCE [LARGE SCALE GENOMIC DNA]</scope>
</reference>
<gene>
    <name evidence="2" type="ORF">A2V58_03260</name>
</gene>
<dbReference type="InterPro" id="IPR007404">
    <property type="entry name" value="YdjM-like"/>
</dbReference>
<keyword evidence="1" id="KW-0472">Membrane</keyword>
<dbReference type="EMBL" id="MFSV01000059">
    <property type="protein sequence ID" value="OGI58681.1"/>
    <property type="molecule type" value="Genomic_DNA"/>
</dbReference>
<proteinExistence type="predicted"/>